<evidence type="ECO:0000313" key="5">
    <source>
        <dbReference type="Proteomes" id="UP000094801"/>
    </source>
</evidence>
<keyword evidence="4" id="KW-0808">Transferase</keyword>
<evidence type="ECO:0000313" key="4">
    <source>
        <dbReference type="EMBL" id="ODV86318.1"/>
    </source>
</evidence>
<dbReference type="Pfam" id="PF02358">
    <property type="entry name" value="Trehalose_PPase"/>
    <property type="match status" value="1"/>
</dbReference>
<dbReference type="GO" id="GO:0005829">
    <property type="term" value="C:cytosol"/>
    <property type="evidence" value="ECO:0007669"/>
    <property type="project" value="TreeGrafter"/>
</dbReference>
<feature type="compositionally biased region" description="Polar residues" evidence="2">
    <location>
        <begin position="133"/>
        <end position="143"/>
    </location>
</feature>
<dbReference type="PANTHER" id="PTHR10788">
    <property type="entry name" value="TREHALOSE-6-PHOSPHATE SYNTHASE"/>
    <property type="match status" value="1"/>
</dbReference>
<evidence type="ECO:0000256" key="3">
    <source>
        <dbReference type="SAM" id="SignalP"/>
    </source>
</evidence>
<dbReference type="CDD" id="cd03788">
    <property type="entry name" value="GT20_TPS"/>
    <property type="match status" value="1"/>
</dbReference>
<dbReference type="OrthoDB" id="755951at2759"/>
<evidence type="ECO:0000256" key="1">
    <source>
        <dbReference type="ARBA" id="ARBA00022553"/>
    </source>
</evidence>
<proteinExistence type="predicted"/>
<evidence type="ECO:0000256" key="2">
    <source>
        <dbReference type="SAM" id="MobiDB-lite"/>
    </source>
</evidence>
<dbReference type="Pfam" id="PF00982">
    <property type="entry name" value="Glyco_transf_20"/>
    <property type="match status" value="1"/>
</dbReference>
<dbReference type="Proteomes" id="UP000094801">
    <property type="component" value="Unassembled WGS sequence"/>
</dbReference>
<feature type="compositionally biased region" description="Basic and acidic residues" evidence="2">
    <location>
        <begin position="145"/>
        <end position="154"/>
    </location>
</feature>
<dbReference type="PANTHER" id="PTHR10788:SF15">
    <property type="entry name" value="TREHALOSE SYNTHASE COMPLEX REGULATORY SUBUNIT TPS3-RELATED"/>
    <property type="match status" value="1"/>
</dbReference>
<dbReference type="GO" id="GO:0005946">
    <property type="term" value="C:alpha,alpha-trehalose-phosphate synthase complex (UDP-forming)"/>
    <property type="evidence" value="ECO:0007669"/>
    <property type="project" value="TreeGrafter"/>
</dbReference>
<feature type="region of interest" description="Disordered" evidence="2">
    <location>
        <begin position="133"/>
        <end position="154"/>
    </location>
</feature>
<reference evidence="5" key="1">
    <citation type="submission" date="2016-04" db="EMBL/GenBank/DDBJ databases">
        <title>Comparative genomics of biotechnologically important yeasts.</title>
        <authorList>
            <consortium name="DOE Joint Genome Institute"/>
            <person name="Riley R."/>
            <person name="Haridas S."/>
            <person name="Wolfe K.H."/>
            <person name="Lopes M.R."/>
            <person name="Hittinger C.T."/>
            <person name="Goker M."/>
            <person name="Salamov A."/>
            <person name="Wisecaver J."/>
            <person name="Long T.M."/>
            <person name="Aerts A.L."/>
            <person name="Barry K."/>
            <person name="Choi C."/>
            <person name="Clum A."/>
            <person name="Coughlan A.Y."/>
            <person name="Deshpande S."/>
            <person name="Douglass A.P."/>
            <person name="Hanson S.J."/>
            <person name="Klenk H.-P."/>
            <person name="Labutti K."/>
            <person name="Lapidus A."/>
            <person name="Lindquist E."/>
            <person name="Lipzen A."/>
            <person name="Meier-Kolthoff J.P."/>
            <person name="Ohm R.A."/>
            <person name="Otillar R.P."/>
            <person name="Pangilinan J."/>
            <person name="Peng Y."/>
            <person name="Rokas A."/>
            <person name="Rosa C.A."/>
            <person name="Scheuner C."/>
            <person name="Sibirny A.A."/>
            <person name="Slot J.C."/>
            <person name="Stielow J.B."/>
            <person name="Sun H."/>
            <person name="Kurtzman C.P."/>
            <person name="Blackwell M."/>
            <person name="Grigoriev I.V."/>
            <person name="Jeffries T.W."/>
        </authorList>
    </citation>
    <scope>NUCLEOTIDE SEQUENCE [LARGE SCALE GENOMIC DNA]</scope>
    <source>
        <strain evidence="5">NRRL YB-2248</strain>
    </source>
</reference>
<dbReference type="GO" id="GO:0003825">
    <property type="term" value="F:alpha,alpha-trehalose-phosphate synthase (UDP-forming) activity"/>
    <property type="evidence" value="ECO:0007669"/>
    <property type="project" value="TreeGrafter"/>
</dbReference>
<dbReference type="InterPro" id="IPR003337">
    <property type="entry name" value="Trehalose_PPase"/>
</dbReference>
<dbReference type="InterPro" id="IPR001830">
    <property type="entry name" value="Glyco_trans_20"/>
</dbReference>
<feature type="chain" id="PRO_5009163090" evidence="3">
    <location>
        <begin position="17"/>
        <end position="1077"/>
    </location>
</feature>
<keyword evidence="5" id="KW-1185">Reference proteome</keyword>
<dbReference type="AlphaFoldDB" id="A0A1E4T3S8"/>
<dbReference type="EMBL" id="KV453850">
    <property type="protein sequence ID" value="ODV86318.1"/>
    <property type="molecule type" value="Genomic_DNA"/>
</dbReference>
<dbReference type="SUPFAM" id="SSF53756">
    <property type="entry name" value="UDP-Glycosyltransferase/glycogen phosphorylase"/>
    <property type="match status" value="1"/>
</dbReference>
<dbReference type="FunFam" id="3.40.50.2000:FF:000099">
    <property type="entry name" value="Alpha,alpha-trehalose phosphate synthase subunit, putative"/>
    <property type="match status" value="1"/>
</dbReference>
<name>A0A1E4T3S8_9ASCO</name>
<protein>
    <submittedName>
        <fullName evidence="4">Glycosyltransferase family 20 protein</fullName>
    </submittedName>
</protein>
<accession>A0A1E4T3S8</accession>
<organism evidence="4 5">
    <name type="scientific">[Candida] arabinofermentans NRRL YB-2248</name>
    <dbReference type="NCBI Taxonomy" id="983967"/>
    <lineage>
        <taxon>Eukaryota</taxon>
        <taxon>Fungi</taxon>
        <taxon>Dikarya</taxon>
        <taxon>Ascomycota</taxon>
        <taxon>Saccharomycotina</taxon>
        <taxon>Pichiomycetes</taxon>
        <taxon>Pichiales</taxon>
        <taxon>Pichiaceae</taxon>
        <taxon>Ogataea</taxon>
        <taxon>Ogataea/Candida clade</taxon>
    </lineage>
</organism>
<feature type="signal peptide" evidence="3">
    <location>
        <begin position="1"/>
        <end position="16"/>
    </location>
</feature>
<dbReference type="STRING" id="983967.A0A1E4T3S8"/>
<keyword evidence="1" id="KW-0597">Phosphoprotein</keyword>
<keyword evidence="3" id="KW-0732">Signal</keyword>
<dbReference type="GO" id="GO:0004805">
    <property type="term" value="F:trehalose-phosphatase activity"/>
    <property type="evidence" value="ECO:0007669"/>
    <property type="project" value="TreeGrafter"/>
</dbReference>
<sequence length="1077" mass="122040">MTLFVASLFLPYTVHFEVESSNAHSLQQDTSIGEIAELITQNKKRPTTNIKSSKPDISTDSTISIIQALSNSKSSSKNSTKPFAENVSRPVMFNIDEDDASLSTLNSDSQQDSMGSKNVVSVQEFFFNNPQHKKQNNLLSSSPLEKFESQSDNDSKNMSINLSGLHVSNPPSFTFVQPKQLITNKSQPVSASVSELSSSSKQEPSLSAMKVSRSGFFNNRRSTTHSAIASRPSFARLPTDSSIALYDDYESSAVMTEEDTTMDATADFEIDYDRVTPFGGFSRPDYKELLLKNNVFSSAPWQVVEFDQGNGSLKNAVRLARLAKQFDSVMWIGTLSMPSNVVPQETKEKISNELKKNYNSTPVYIKDEEFQGHYKSFGKQILWPIFHYQIPDNPKSNAFENHSWNDYEAVNRAFADNIIAQYKEGDIIWVHDYHLMLVPKMLREKLPNASIGFFLHISFPSSEVFRCLAQRRNILEGILGADCVCFQTEEYVRHFYQSCNRLLLADFDAYGIKYQNRVISVTHDPIGIDAHSLNNKLQTEDVSDWRRLVKERWPNRKLIVSRDKIDKIRGIKEKLLAYERFLEDNPEYISEALLIMICPRSRSDVDEEYETEVFNIVERVNSKTNNISDDKPIVVLNQDIDFEQYLALLAEADLFIVSASREGMNLTSHEFIVATQESHSPLILSEFVGSAQVLTKGTLLTNPYNIKQVASMIKYGLEMDPAEKLERWKSIYQVIVKHDSQAWIKECIHDIKVAVANNRNERSTDLTKLTKEMFDSKYKNLPANTSKRLFILNLGNLTSNVEIQGTTINPVQQQFINSTIANLANDPNNIVYVLSYLKRSDLLRKYRRINELGLISEGGGYIKLPSANNWFSVVDENEQSWMETVIDLMKSFAERLPSSYIEVEECTVRFHTEFCSDIDKDHKLKLIGELITHVNELYAKDFNLHANLVNGIVIVQEANLIVRALSFIMNYNNFGGPLRVVPPSALTSPITSTPEISPRSQLMQSQNTFRDTLGFVLVAGGNTPIDEEIYNYFNHLDSQVENRLTIKVGQDKLNSKAGETLTGINELLMLLSNADSK</sequence>
<dbReference type="GO" id="GO:0005992">
    <property type="term" value="P:trehalose biosynthetic process"/>
    <property type="evidence" value="ECO:0007669"/>
    <property type="project" value="InterPro"/>
</dbReference>
<dbReference type="Gene3D" id="3.40.50.2000">
    <property type="entry name" value="Glycogen Phosphorylase B"/>
    <property type="match status" value="2"/>
</dbReference>
<gene>
    <name evidence="4" type="ORF">CANARDRAFT_27552</name>
</gene>